<keyword evidence="2" id="KW-0732">Signal</keyword>
<feature type="compositionally biased region" description="Basic and acidic residues" evidence="1">
    <location>
        <begin position="45"/>
        <end position="54"/>
    </location>
</feature>
<dbReference type="EMBL" id="JPVZ01000002">
    <property type="protein sequence ID" value="OAZ10768.1"/>
    <property type="molecule type" value="Genomic_DNA"/>
</dbReference>
<feature type="signal peptide" evidence="2">
    <location>
        <begin position="1"/>
        <end position="31"/>
    </location>
</feature>
<dbReference type="AlphaFoldDB" id="A0A853L3B5"/>
<name>A0A853L3B5_9PROT</name>
<evidence type="ECO:0000313" key="4">
    <source>
        <dbReference type="Proteomes" id="UP000094009"/>
    </source>
</evidence>
<organism evidence="3 4">
    <name type="scientific">Thalassospira tepidiphila MCCC 1A03514</name>
    <dbReference type="NCBI Taxonomy" id="1177930"/>
    <lineage>
        <taxon>Bacteria</taxon>
        <taxon>Pseudomonadati</taxon>
        <taxon>Pseudomonadota</taxon>
        <taxon>Alphaproteobacteria</taxon>
        <taxon>Rhodospirillales</taxon>
        <taxon>Thalassospiraceae</taxon>
        <taxon>Thalassospira</taxon>
    </lineage>
</organism>
<feature type="region of interest" description="Disordered" evidence="1">
    <location>
        <begin position="39"/>
        <end position="60"/>
    </location>
</feature>
<dbReference type="Proteomes" id="UP000094009">
    <property type="component" value="Unassembled WGS sequence"/>
</dbReference>
<feature type="chain" id="PRO_5032466599" evidence="2">
    <location>
        <begin position="32"/>
        <end position="230"/>
    </location>
</feature>
<accession>A0A853L3B5</accession>
<reference evidence="3 4" key="1">
    <citation type="submission" date="2014-07" db="EMBL/GenBank/DDBJ databases">
        <title>Draft genome sequence of Thalassospira tepidiphila 1-1B.</title>
        <authorList>
            <person name="Lai Q."/>
            <person name="Shao Z."/>
        </authorList>
    </citation>
    <scope>NUCLEOTIDE SEQUENCE [LARGE SCALE GENOMIC DNA]</scope>
    <source>
        <strain evidence="3 4">MCCC 1A03514</strain>
    </source>
</reference>
<evidence type="ECO:0000256" key="2">
    <source>
        <dbReference type="SAM" id="SignalP"/>
    </source>
</evidence>
<evidence type="ECO:0000313" key="3">
    <source>
        <dbReference type="EMBL" id="OAZ10768.1"/>
    </source>
</evidence>
<gene>
    <name evidence="3" type="ORF">TH4_04255</name>
</gene>
<feature type="region of interest" description="Disordered" evidence="1">
    <location>
        <begin position="127"/>
        <end position="148"/>
    </location>
</feature>
<proteinExistence type="predicted"/>
<evidence type="ECO:0000256" key="1">
    <source>
        <dbReference type="SAM" id="MobiDB-lite"/>
    </source>
</evidence>
<comment type="caution">
    <text evidence="3">The sequence shown here is derived from an EMBL/GenBank/DDBJ whole genome shotgun (WGS) entry which is preliminary data.</text>
</comment>
<sequence>MLSRAIKNRTGHRLCGHVLIMALCFAVFSMATPTARASTASADKANTEEPKEPAVPEIPDTVVVPDPVSLTIVLRNSGTIRQIVFNIWLEATNRQAVDVIEQRLPKVINAFLVDLQRLMYRDTEQRFENREPGKRGFKYTAPGLLPPPPPKTEEELAAEAEAAKLAEENGEEIAKEPPFSPFQPVSNRYFAALQNKLLRTGQGVLPPDTLRSVQIRMFYDFWPGDAKPRK</sequence>
<protein>
    <submittedName>
        <fullName evidence="3">Uncharacterized protein</fullName>
    </submittedName>
</protein>